<feature type="chain" id="PRO_5037676567" evidence="1">
    <location>
        <begin position="23"/>
        <end position="186"/>
    </location>
</feature>
<feature type="domain" description="SCP" evidence="2">
    <location>
        <begin position="47"/>
        <end position="169"/>
    </location>
</feature>
<organism evidence="3 4">
    <name type="scientific">Luteolibacter ambystomatis</name>
    <dbReference type="NCBI Taxonomy" id="2824561"/>
    <lineage>
        <taxon>Bacteria</taxon>
        <taxon>Pseudomonadati</taxon>
        <taxon>Verrucomicrobiota</taxon>
        <taxon>Verrucomicrobiia</taxon>
        <taxon>Verrucomicrobiales</taxon>
        <taxon>Verrucomicrobiaceae</taxon>
        <taxon>Luteolibacter</taxon>
    </lineage>
</organism>
<dbReference type="AlphaFoldDB" id="A0A975J0Q6"/>
<dbReference type="PANTHER" id="PTHR31157">
    <property type="entry name" value="SCP DOMAIN-CONTAINING PROTEIN"/>
    <property type="match status" value="1"/>
</dbReference>
<keyword evidence="1" id="KW-0732">Signal</keyword>
<dbReference type="KEGG" id="lamb:KBB96_03140"/>
<protein>
    <submittedName>
        <fullName evidence="3">CAP domain-containing protein</fullName>
    </submittedName>
</protein>
<evidence type="ECO:0000256" key="1">
    <source>
        <dbReference type="SAM" id="SignalP"/>
    </source>
</evidence>
<dbReference type="Gene3D" id="3.40.33.10">
    <property type="entry name" value="CAP"/>
    <property type="match status" value="1"/>
</dbReference>
<keyword evidence="4" id="KW-1185">Reference proteome</keyword>
<dbReference type="RefSeq" id="WP_211632148.1">
    <property type="nucleotide sequence ID" value="NZ_CP073100.1"/>
</dbReference>
<feature type="signal peptide" evidence="1">
    <location>
        <begin position="1"/>
        <end position="22"/>
    </location>
</feature>
<dbReference type="Proteomes" id="UP000676169">
    <property type="component" value="Chromosome"/>
</dbReference>
<name>A0A975J0Q6_9BACT</name>
<dbReference type="CDD" id="cd05379">
    <property type="entry name" value="CAP_bacterial"/>
    <property type="match status" value="1"/>
</dbReference>
<evidence type="ECO:0000259" key="2">
    <source>
        <dbReference type="Pfam" id="PF00188"/>
    </source>
</evidence>
<dbReference type="PROSITE" id="PS51257">
    <property type="entry name" value="PROKAR_LIPOPROTEIN"/>
    <property type="match status" value="1"/>
</dbReference>
<sequence>MKIATCLPAVVALATGLLVSCAAPPVTKVPVSFSASSADKSLGGQLLANVNSYRAAKGRNALVRNPGLDRMAQEHCEFMRLNRGKFSADGGKNVSHLGFEGRALKARSYLNITTLAENVAVAKTTSMPSFVRMWSNSKGHDYNMSASWTDTGIGVLVDKDGTVFATQLFGTPVLNRMEMADRLHQY</sequence>
<proteinExistence type="predicted"/>
<dbReference type="PANTHER" id="PTHR31157:SF1">
    <property type="entry name" value="SCP DOMAIN-CONTAINING PROTEIN"/>
    <property type="match status" value="1"/>
</dbReference>
<accession>A0A975J0Q6</accession>
<evidence type="ECO:0000313" key="4">
    <source>
        <dbReference type="Proteomes" id="UP000676169"/>
    </source>
</evidence>
<evidence type="ECO:0000313" key="3">
    <source>
        <dbReference type="EMBL" id="QUE51890.1"/>
    </source>
</evidence>
<dbReference type="Pfam" id="PF00188">
    <property type="entry name" value="CAP"/>
    <property type="match status" value="1"/>
</dbReference>
<gene>
    <name evidence="3" type="ORF">KBB96_03140</name>
</gene>
<dbReference type="EMBL" id="CP073100">
    <property type="protein sequence ID" value="QUE51890.1"/>
    <property type="molecule type" value="Genomic_DNA"/>
</dbReference>
<dbReference type="InterPro" id="IPR035940">
    <property type="entry name" value="CAP_sf"/>
</dbReference>
<dbReference type="SUPFAM" id="SSF55797">
    <property type="entry name" value="PR-1-like"/>
    <property type="match status" value="1"/>
</dbReference>
<reference evidence="3" key="1">
    <citation type="submission" date="2021-04" db="EMBL/GenBank/DDBJ databases">
        <title>Luteolibacter sp. 32A isolated from the skin of an Anderson's salamander (Ambystoma andersonii).</title>
        <authorList>
            <person name="Spergser J."/>
            <person name="Busse H.-J."/>
        </authorList>
    </citation>
    <scope>NUCLEOTIDE SEQUENCE</scope>
    <source>
        <strain evidence="3">32A</strain>
    </source>
</reference>
<dbReference type="InterPro" id="IPR014044">
    <property type="entry name" value="CAP_dom"/>
</dbReference>